<dbReference type="PATRIC" id="fig|47500.8.peg.657"/>
<dbReference type="EMBL" id="FNED01000019">
    <property type="protein sequence ID" value="SDJ50401.1"/>
    <property type="molecule type" value="Genomic_DNA"/>
</dbReference>
<feature type="domain" description="Peptidase M50" evidence="8">
    <location>
        <begin position="14"/>
        <end position="104"/>
    </location>
</feature>
<dbReference type="GO" id="GO:0016020">
    <property type="term" value="C:membrane"/>
    <property type="evidence" value="ECO:0007669"/>
    <property type="project" value="UniProtKB-SubCell"/>
</dbReference>
<dbReference type="STRING" id="47500.AF333_15130"/>
<proteinExistence type="inferred from homology"/>
<dbReference type="EMBL" id="LGUG01000004">
    <property type="protein sequence ID" value="KON96605.1"/>
    <property type="molecule type" value="Genomic_DNA"/>
</dbReference>
<dbReference type="GeneID" id="42309889"/>
<evidence type="ECO:0000313" key="12">
    <source>
        <dbReference type="Proteomes" id="UP000182836"/>
    </source>
</evidence>
<comment type="subcellular location">
    <subcellularLocation>
        <location evidence="2">Membrane</location>
        <topology evidence="2">Multi-pass membrane protein</topology>
    </subcellularLocation>
</comment>
<dbReference type="AlphaFoldDB" id="A0A0D1XRH8"/>
<name>A0A0D1XRH8_ANEMI</name>
<evidence type="ECO:0000256" key="7">
    <source>
        <dbReference type="SAM" id="Phobius"/>
    </source>
</evidence>
<dbReference type="Proteomes" id="UP000037269">
    <property type="component" value="Unassembled WGS sequence"/>
</dbReference>
<dbReference type="GO" id="GO:0006508">
    <property type="term" value="P:proteolysis"/>
    <property type="evidence" value="ECO:0007669"/>
    <property type="project" value="InterPro"/>
</dbReference>
<dbReference type="Proteomes" id="UP000182836">
    <property type="component" value="Unassembled WGS sequence"/>
</dbReference>
<evidence type="ECO:0000256" key="6">
    <source>
        <dbReference type="ARBA" id="ARBA00023136"/>
    </source>
</evidence>
<gene>
    <name evidence="9" type="ORF">AF333_15130</name>
    <name evidence="10" type="ORF">SAMN04487909_11952</name>
</gene>
<evidence type="ECO:0000256" key="3">
    <source>
        <dbReference type="ARBA" id="ARBA00007931"/>
    </source>
</evidence>
<keyword evidence="4 7" id="KW-0812">Transmembrane</keyword>
<evidence type="ECO:0000256" key="5">
    <source>
        <dbReference type="ARBA" id="ARBA00022989"/>
    </source>
</evidence>
<keyword evidence="11" id="KW-1185">Reference proteome</keyword>
<accession>A0A0D1XRH8</accession>
<reference evidence="9 11" key="1">
    <citation type="submission" date="2015-07" db="EMBL/GenBank/DDBJ databases">
        <title>Fjat-14205 dsm 2895.</title>
        <authorList>
            <person name="Liu B."/>
            <person name="Wang J."/>
            <person name="Zhu Y."/>
            <person name="Liu G."/>
            <person name="Chen Q."/>
            <person name="Chen Z."/>
            <person name="Lan J."/>
            <person name="Che J."/>
            <person name="Ge C."/>
            <person name="Shi H."/>
            <person name="Pan Z."/>
            <person name="Liu X."/>
        </authorList>
    </citation>
    <scope>NUCLEOTIDE SEQUENCE [LARGE SCALE GENOMIC DNA]</scope>
    <source>
        <strain evidence="9 11">DSM 2895</strain>
    </source>
</reference>
<reference evidence="10 12" key="2">
    <citation type="submission" date="2016-10" db="EMBL/GenBank/DDBJ databases">
        <authorList>
            <person name="de Groot N.N."/>
        </authorList>
    </citation>
    <scope>NUCLEOTIDE SEQUENCE [LARGE SCALE GENOMIC DNA]</scope>
    <source>
        <strain evidence="10 12">DSM 2895</strain>
    </source>
</reference>
<organism evidence="9 11">
    <name type="scientific">Aneurinibacillus migulanus</name>
    <name type="common">Bacillus migulanus</name>
    <dbReference type="NCBI Taxonomy" id="47500"/>
    <lineage>
        <taxon>Bacteria</taxon>
        <taxon>Bacillati</taxon>
        <taxon>Bacillota</taxon>
        <taxon>Bacilli</taxon>
        <taxon>Bacillales</taxon>
        <taxon>Paenibacillaceae</taxon>
        <taxon>Aneurinibacillus group</taxon>
        <taxon>Aneurinibacillus</taxon>
    </lineage>
</organism>
<dbReference type="Pfam" id="PF02163">
    <property type="entry name" value="Peptidase_M50"/>
    <property type="match status" value="1"/>
</dbReference>
<feature type="transmembrane region" description="Helical" evidence="7">
    <location>
        <begin position="12"/>
        <end position="32"/>
    </location>
</feature>
<comment type="cofactor">
    <cofactor evidence="1">
        <name>Zn(2+)</name>
        <dbReference type="ChEBI" id="CHEBI:29105"/>
    </cofactor>
</comment>
<comment type="similarity">
    <text evidence="3">Belongs to the peptidase M50B family.</text>
</comment>
<keyword evidence="5 7" id="KW-1133">Transmembrane helix</keyword>
<dbReference type="InterPro" id="IPR008915">
    <property type="entry name" value="Peptidase_M50"/>
</dbReference>
<dbReference type="OrthoDB" id="849477at2"/>
<evidence type="ECO:0000313" key="9">
    <source>
        <dbReference type="EMBL" id="KON96605.1"/>
    </source>
</evidence>
<evidence type="ECO:0000256" key="4">
    <source>
        <dbReference type="ARBA" id="ARBA00022692"/>
    </source>
</evidence>
<evidence type="ECO:0000259" key="8">
    <source>
        <dbReference type="Pfam" id="PF02163"/>
    </source>
</evidence>
<feature type="transmembrane region" description="Helical" evidence="7">
    <location>
        <begin position="83"/>
        <end position="101"/>
    </location>
</feature>
<evidence type="ECO:0000256" key="1">
    <source>
        <dbReference type="ARBA" id="ARBA00001947"/>
    </source>
</evidence>
<dbReference type="RefSeq" id="WP_043066582.1">
    <property type="nucleotide sequence ID" value="NZ_BJOA01000112.1"/>
</dbReference>
<sequence length="235" mass="27061">MFGLVDIIKFLISFFLILPIVTLLHEAGHVFFAKIVGGKKVRVAVGAGDTLYKFGIFELRKYYFMNGECYYEKLRFNNRFTNGLIYAGGIIFNSVSALFVNGLVESGVWEPSIYYYQFIYFSFYTVFFAALPMSYPNGGCTDGKLILDLIRNKPTVGEMETVYIVEKEDKDEESTGWQLMKQDAEEKQKVRDFPHKAAAVYEGEQEAEKHKPSRLFIYSKQGEVEEERVYNPLPE</sequence>
<evidence type="ECO:0000313" key="11">
    <source>
        <dbReference type="Proteomes" id="UP000037269"/>
    </source>
</evidence>
<keyword evidence="6 7" id="KW-0472">Membrane</keyword>
<feature type="transmembrane region" description="Helical" evidence="7">
    <location>
        <begin position="113"/>
        <end position="131"/>
    </location>
</feature>
<evidence type="ECO:0000256" key="2">
    <source>
        <dbReference type="ARBA" id="ARBA00004141"/>
    </source>
</evidence>
<evidence type="ECO:0000313" key="10">
    <source>
        <dbReference type="EMBL" id="SDJ50401.1"/>
    </source>
</evidence>
<protein>
    <submittedName>
        <fullName evidence="10">Peptidase family M50</fullName>
    </submittedName>
</protein>